<dbReference type="STRING" id="1076256.A0A2H3BV60"/>
<keyword evidence="2" id="KW-1185">Reference proteome</keyword>
<proteinExistence type="predicted"/>
<dbReference type="EMBL" id="KZ293432">
    <property type="protein sequence ID" value="PBK68457.1"/>
    <property type="molecule type" value="Genomic_DNA"/>
</dbReference>
<name>A0A2H3BV60_9AGAR</name>
<evidence type="ECO:0000313" key="2">
    <source>
        <dbReference type="Proteomes" id="UP000218334"/>
    </source>
</evidence>
<accession>A0A2H3BV60</accession>
<gene>
    <name evidence="1" type="ORF">ARMSODRAFT_1019590</name>
</gene>
<reference evidence="2" key="1">
    <citation type="journal article" date="2017" name="Nat. Ecol. Evol.">
        <title>Genome expansion and lineage-specific genetic innovations in the forest pathogenic fungi Armillaria.</title>
        <authorList>
            <person name="Sipos G."/>
            <person name="Prasanna A.N."/>
            <person name="Walter M.C."/>
            <person name="O'Connor E."/>
            <person name="Balint B."/>
            <person name="Krizsan K."/>
            <person name="Kiss B."/>
            <person name="Hess J."/>
            <person name="Varga T."/>
            <person name="Slot J."/>
            <person name="Riley R."/>
            <person name="Boka B."/>
            <person name="Rigling D."/>
            <person name="Barry K."/>
            <person name="Lee J."/>
            <person name="Mihaltcheva S."/>
            <person name="LaButti K."/>
            <person name="Lipzen A."/>
            <person name="Waldron R."/>
            <person name="Moloney N.M."/>
            <person name="Sperisen C."/>
            <person name="Kredics L."/>
            <person name="Vagvoelgyi C."/>
            <person name="Patrignani A."/>
            <person name="Fitzpatrick D."/>
            <person name="Nagy I."/>
            <person name="Doyle S."/>
            <person name="Anderson J.B."/>
            <person name="Grigoriev I.V."/>
            <person name="Gueldener U."/>
            <person name="Muensterkoetter M."/>
            <person name="Nagy L.G."/>
        </authorList>
    </citation>
    <scope>NUCLEOTIDE SEQUENCE [LARGE SCALE GENOMIC DNA]</scope>
    <source>
        <strain evidence="2">28-4</strain>
    </source>
</reference>
<dbReference type="AlphaFoldDB" id="A0A2H3BV60"/>
<protein>
    <submittedName>
        <fullName evidence="1">Uncharacterized protein</fullName>
    </submittedName>
</protein>
<organism evidence="1 2">
    <name type="scientific">Armillaria solidipes</name>
    <dbReference type="NCBI Taxonomy" id="1076256"/>
    <lineage>
        <taxon>Eukaryota</taxon>
        <taxon>Fungi</taxon>
        <taxon>Dikarya</taxon>
        <taxon>Basidiomycota</taxon>
        <taxon>Agaricomycotina</taxon>
        <taxon>Agaricomycetes</taxon>
        <taxon>Agaricomycetidae</taxon>
        <taxon>Agaricales</taxon>
        <taxon>Marasmiineae</taxon>
        <taxon>Physalacriaceae</taxon>
        <taxon>Armillaria</taxon>
    </lineage>
</organism>
<dbReference type="Proteomes" id="UP000218334">
    <property type="component" value="Unassembled WGS sequence"/>
</dbReference>
<evidence type="ECO:0000313" key="1">
    <source>
        <dbReference type="EMBL" id="PBK68457.1"/>
    </source>
</evidence>
<sequence length="116" mass="13111">MVREFEDEQKDGRAVHLYYTQQSRITLSGDDRDFAPIWDTENDHQAQGPLSATYLGYACFLVNLQSVGSPQRSARVLVDPVFSGSCSSAQFSARRGTGNHHASLRIYQSWMYSLFL</sequence>